<reference evidence="2" key="1">
    <citation type="journal article" date="2019" name="Int. J. Syst. Evol. Microbiol.">
        <title>The Global Catalogue of Microorganisms (GCM) 10K type strain sequencing project: providing services to taxonomists for standard genome sequencing and annotation.</title>
        <authorList>
            <consortium name="The Broad Institute Genomics Platform"/>
            <consortium name="The Broad Institute Genome Sequencing Center for Infectious Disease"/>
            <person name="Wu L."/>
            <person name="Ma J."/>
        </authorList>
    </citation>
    <scope>NUCLEOTIDE SEQUENCE [LARGE SCALE GENOMIC DNA]</scope>
    <source>
        <strain evidence="2">JCM 4542</strain>
    </source>
</reference>
<dbReference type="RefSeq" id="WP_344432759.1">
    <property type="nucleotide sequence ID" value="NZ_BAAASL010000001.1"/>
</dbReference>
<accession>A0ABP6FZU8</accession>
<gene>
    <name evidence="1" type="ORF">GCM10010315_03310</name>
</gene>
<sequence length="129" mass="13211">MGDTGDMDEDRALRPAFCAAMAWLDDVMAAEGRGDALRAAVQAVQAGTTTVQQAIAGLGIPPHVLTGATGATRGEGEGGAPGFVPHSAGEVYVCPDGWCGLKDVRQPGGALPAGGRCWLRDRPLRVLEA</sequence>
<keyword evidence="2" id="KW-1185">Reference proteome</keyword>
<evidence type="ECO:0000313" key="1">
    <source>
        <dbReference type="EMBL" id="GAA2707885.1"/>
    </source>
</evidence>
<protein>
    <submittedName>
        <fullName evidence="1">Uncharacterized protein</fullName>
    </submittedName>
</protein>
<name>A0ABP6FZU8_9ACTN</name>
<dbReference type="Proteomes" id="UP001500886">
    <property type="component" value="Unassembled WGS sequence"/>
</dbReference>
<evidence type="ECO:0000313" key="2">
    <source>
        <dbReference type="Proteomes" id="UP001500886"/>
    </source>
</evidence>
<proteinExistence type="predicted"/>
<comment type="caution">
    <text evidence="1">The sequence shown here is derived from an EMBL/GenBank/DDBJ whole genome shotgun (WGS) entry which is preliminary data.</text>
</comment>
<organism evidence="1 2">
    <name type="scientific">Streptomyces luteosporeus</name>
    <dbReference type="NCBI Taxonomy" id="173856"/>
    <lineage>
        <taxon>Bacteria</taxon>
        <taxon>Bacillati</taxon>
        <taxon>Actinomycetota</taxon>
        <taxon>Actinomycetes</taxon>
        <taxon>Kitasatosporales</taxon>
        <taxon>Streptomycetaceae</taxon>
        <taxon>Streptomyces</taxon>
    </lineage>
</organism>
<dbReference type="EMBL" id="BAAASL010000001">
    <property type="protein sequence ID" value="GAA2707885.1"/>
    <property type="molecule type" value="Genomic_DNA"/>
</dbReference>